<comment type="caution">
    <text evidence="2">The sequence shown here is derived from an EMBL/GenBank/DDBJ whole genome shotgun (WGS) entry which is preliminary data.</text>
</comment>
<dbReference type="EMBL" id="SACK01000012">
    <property type="protein sequence ID" value="RVT97280.1"/>
    <property type="molecule type" value="Genomic_DNA"/>
</dbReference>
<evidence type="ECO:0000313" key="3">
    <source>
        <dbReference type="Proteomes" id="UP000282759"/>
    </source>
</evidence>
<dbReference type="Proteomes" id="UP000282759">
    <property type="component" value="Unassembled WGS sequence"/>
</dbReference>
<proteinExistence type="predicted"/>
<evidence type="ECO:0000313" key="2">
    <source>
        <dbReference type="EMBL" id="RVT97280.1"/>
    </source>
</evidence>
<feature type="signal peptide" evidence="1">
    <location>
        <begin position="1"/>
        <end position="20"/>
    </location>
</feature>
<name>A0A3S2UIW7_9SPHI</name>
<reference evidence="2 3" key="1">
    <citation type="submission" date="2019-01" db="EMBL/GenBank/DDBJ databases">
        <authorList>
            <person name="Chen W.-M."/>
        </authorList>
    </citation>
    <scope>NUCLEOTIDE SEQUENCE [LARGE SCALE GENOMIC DNA]</scope>
    <source>
        <strain evidence="2 3">YBJ-36</strain>
    </source>
</reference>
<evidence type="ECO:0000256" key="1">
    <source>
        <dbReference type="SAM" id="SignalP"/>
    </source>
</evidence>
<keyword evidence="3" id="KW-1185">Reference proteome</keyword>
<evidence type="ECO:0008006" key="4">
    <source>
        <dbReference type="Google" id="ProtNLM"/>
    </source>
</evidence>
<dbReference type="OrthoDB" id="796754at2"/>
<feature type="chain" id="PRO_5018601010" description="DUF4890 domain-containing protein" evidence="1">
    <location>
        <begin position="21"/>
        <end position="232"/>
    </location>
</feature>
<dbReference type="AlphaFoldDB" id="A0A3S2UIW7"/>
<protein>
    <recommendedName>
        <fullName evidence="4">DUF4890 domain-containing protein</fullName>
    </recommendedName>
</protein>
<accession>A0A3S2UIW7</accession>
<sequence length="232" mass="25654">MKKLIFSMALVIGLGSLASAQTKERKHIAPQQRAEIRSKKLAGELKLTADQSAKVNAILLAQANSLDSLRTIKSTEKGDKRAAVRNIMQNTDNRLNTVLTADQQKAYAQLKADGKKRFKDGKGNFKAHAKKTPQQRAEMLTGKLKEKLNLSADQTTKVNSILLARASKVDSIRTANSSADKKQNRGAFKGIFKDTDAQLNAVLNADQQKAYADWKAEHKKHFKNKRADKTQG</sequence>
<dbReference type="RefSeq" id="WP_127707987.1">
    <property type="nucleotide sequence ID" value="NZ_SACK01000012.1"/>
</dbReference>
<gene>
    <name evidence="2" type="ORF">EOD41_19135</name>
</gene>
<organism evidence="2 3">
    <name type="scientific">Mucilaginibacter limnophilus</name>
    <dbReference type="NCBI Taxonomy" id="1932778"/>
    <lineage>
        <taxon>Bacteria</taxon>
        <taxon>Pseudomonadati</taxon>
        <taxon>Bacteroidota</taxon>
        <taxon>Sphingobacteriia</taxon>
        <taxon>Sphingobacteriales</taxon>
        <taxon>Sphingobacteriaceae</taxon>
        <taxon>Mucilaginibacter</taxon>
    </lineage>
</organism>
<keyword evidence="1" id="KW-0732">Signal</keyword>